<dbReference type="InterPro" id="IPR021827">
    <property type="entry name" value="Nup186/Nup192/Nup205"/>
</dbReference>
<evidence type="ECO:0000313" key="2">
    <source>
        <dbReference type="WBParaSite" id="PSAMB.scaffold8531size6121.g31476.t1"/>
    </source>
</evidence>
<dbReference type="WBParaSite" id="PSAMB.scaffold8531size6121.g31476.t1">
    <property type="protein sequence ID" value="PSAMB.scaffold8531size6121.g31476.t1"/>
    <property type="gene ID" value="PSAMB.scaffold8531size6121.g31476"/>
</dbReference>
<protein>
    <submittedName>
        <fullName evidence="2">Uncharacterized protein</fullName>
    </submittedName>
</protein>
<name>A0A914XM38_9BILA</name>
<reference evidence="2" key="1">
    <citation type="submission" date="2022-11" db="UniProtKB">
        <authorList>
            <consortium name="WormBaseParasite"/>
        </authorList>
    </citation>
    <scope>IDENTIFICATION</scope>
</reference>
<proteinExistence type="predicted"/>
<dbReference type="AlphaFoldDB" id="A0A914XM38"/>
<organism evidence="1 2">
    <name type="scientific">Plectus sambesii</name>
    <dbReference type="NCBI Taxonomy" id="2011161"/>
    <lineage>
        <taxon>Eukaryota</taxon>
        <taxon>Metazoa</taxon>
        <taxon>Ecdysozoa</taxon>
        <taxon>Nematoda</taxon>
        <taxon>Chromadorea</taxon>
        <taxon>Plectida</taxon>
        <taxon>Plectina</taxon>
        <taxon>Plectoidea</taxon>
        <taxon>Plectidae</taxon>
        <taxon>Plectus</taxon>
    </lineage>
</organism>
<keyword evidence="1" id="KW-1185">Reference proteome</keyword>
<dbReference type="GO" id="GO:0005643">
    <property type="term" value="C:nuclear pore"/>
    <property type="evidence" value="ECO:0007669"/>
    <property type="project" value="InterPro"/>
</dbReference>
<accession>A0A914XM38</accession>
<dbReference type="Proteomes" id="UP000887566">
    <property type="component" value="Unplaced"/>
</dbReference>
<dbReference type="Pfam" id="PF11894">
    <property type="entry name" value="Nup192"/>
    <property type="match status" value="1"/>
</dbReference>
<evidence type="ECO:0000313" key="1">
    <source>
        <dbReference type="Proteomes" id="UP000887566"/>
    </source>
</evidence>
<sequence>MALSCLSVIVREDAMRGLQLTPTLIKNGYVRHLVDSIATDDEALVRLLQVGRQSLRSLYLFQAKLTLFMRLAMSEVGSRTLQVLRVVQKLIDMKLWSEPPSELFVASLIADNRQPSQSPADRYLTALDCALSLCLALCSNAFGMGSECVNQILFFVALHSEMLSQCLRVDATKSDRRSTTLSLAAALVAHCYPTHSSDQNLPSADSKIGRLFGQLRDRCNVAELVEIKNRPKNDLNTSAFSDVGLFLKRNTPLRNMTLL</sequence>